<reference evidence="2 3" key="1">
    <citation type="submission" date="2016-08" db="EMBL/GenBank/DDBJ databases">
        <title>A Parts List for Fungal Cellulosomes Revealed by Comparative Genomics.</title>
        <authorList>
            <consortium name="DOE Joint Genome Institute"/>
            <person name="Haitjema C.H."/>
            <person name="Gilmore S.P."/>
            <person name="Henske J.K."/>
            <person name="Solomon K.V."/>
            <person name="De Groot R."/>
            <person name="Kuo A."/>
            <person name="Mondo S.J."/>
            <person name="Salamov A.A."/>
            <person name="Labutti K."/>
            <person name="Zhao Z."/>
            <person name="Chiniquy J."/>
            <person name="Barry K."/>
            <person name="Brewer H.M."/>
            <person name="Purvine S.O."/>
            <person name="Wright A.T."/>
            <person name="Boxma B."/>
            <person name="Van Alen T."/>
            <person name="Hackstein J.H."/>
            <person name="Baker S.E."/>
            <person name="Grigoriev I.V."/>
            <person name="O'Malley M.A."/>
        </authorList>
    </citation>
    <scope>NUCLEOTIDE SEQUENCE [LARGE SCALE GENOMIC DNA]</scope>
    <source>
        <strain evidence="2 3">S4</strain>
    </source>
</reference>
<dbReference type="CDD" id="cd04301">
    <property type="entry name" value="NAT_SF"/>
    <property type="match status" value="1"/>
</dbReference>
<dbReference type="InterPro" id="IPR000182">
    <property type="entry name" value="GNAT_dom"/>
</dbReference>
<dbReference type="PANTHER" id="PTHR13538:SF4">
    <property type="entry name" value="N-ALPHA-ACETYLTRANSFERASE 80"/>
    <property type="match status" value="1"/>
</dbReference>
<dbReference type="GO" id="GO:0005737">
    <property type="term" value="C:cytoplasm"/>
    <property type="evidence" value="ECO:0007669"/>
    <property type="project" value="TreeGrafter"/>
</dbReference>
<organism evidence="2 3">
    <name type="scientific">Anaeromyces robustus</name>
    <dbReference type="NCBI Taxonomy" id="1754192"/>
    <lineage>
        <taxon>Eukaryota</taxon>
        <taxon>Fungi</taxon>
        <taxon>Fungi incertae sedis</taxon>
        <taxon>Chytridiomycota</taxon>
        <taxon>Chytridiomycota incertae sedis</taxon>
        <taxon>Neocallimastigomycetes</taxon>
        <taxon>Neocallimastigales</taxon>
        <taxon>Neocallimastigaceae</taxon>
        <taxon>Anaeromyces</taxon>
    </lineage>
</organism>
<dbReference type="PANTHER" id="PTHR13538">
    <property type="entry name" value="N-ACETYLTRANSFERASE 6"/>
    <property type="match status" value="1"/>
</dbReference>
<name>A0A1Y1WUK3_9FUNG</name>
<protein>
    <recommendedName>
        <fullName evidence="1">N-acetyltransferase domain-containing protein</fullName>
    </recommendedName>
</protein>
<dbReference type="SUPFAM" id="SSF55729">
    <property type="entry name" value="Acyl-CoA N-acyltransferases (Nat)"/>
    <property type="match status" value="1"/>
</dbReference>
<feature type="domain" description="N-acetyltransferase" evidence="1">
    <location>
        <begin position="111"/>
        <end position="250"/>
    </location>
</feature>
<evidence type="ECO:0000259" key="1">
    <source>
        <dbReference type="PROSITE" id="PS51186"/>
    </source>
</evidence>
<dbReference type="InterPro" id="IPR016181">
    <property type="entry name" value="Acyl_CoA_acyltransferase"/>
</dbReference>
<dbReference type="OrthoDB" id="329272at2759"/>
<dbReference type="GO" id="GO:0008080">
    <property type="term" value="F:N-acetyltransferase activity"/>
    <property type="evidence" value="ECO:0007669"/>
    <property type="project" value="InterPro"/>
</dbReference>
<keyword evidence="3" id="KW-1185">Reference proteome</keyword>
<proteinExistence type="predicted"/>
<dbReference type="InterPro" id="IPR039840">
    <property type="entry name" value="NAA80"/>
</dbReference>
<reference evidence="2 3" key="2">
    <citation type="submission" date="2016-08" db="EMBL/GenBank/DDBJ databases">
        <title>Pervasive Adenine N6-methylation of Active Genes in Fungi.</title>
        <authorList>
            <consortium name="DOE Joint Genome Institute"/>
            <person name="Mondo S.J."/>
            <person name="Dannebaum R.O."/>
            <person name="Kuo R.C."/>
            <person name="Labutti K."/>
            <person name="Haridas S."/>
            <person name="Kuo A."/>
            <person name="Salamov A."/>
            <person name="Ahrendt S.R."/>
            <person name="Lipzen A."/>
            <person name="Sullivan W."/>
            <person name="Andreopoulos W.B."/>
            <person name="Clum A."/>
            <person name="Lindquist E."/>
            <person name="Daum C."/>
            <person name="Ramamoorthy G.K."/>
            <person name="Gryganskyi A."/>
            <person name="Culley D."/>
            <person name="Magnuson J.K."/>
            <person name="James T.Y."/>
            <person name="O'Malley M.A."/>
            <person name="Stajich J.E."/>
            <person name="Spatafora J.W."/>
            <person name="Visel A."/>
            <person name="Grigoriev I.V."/>
        </authorList>
    </citation>
    <scope>NUCLEOTIDE SEQUENCE [LARGE SCALE GENOMIC DNA]</scope>
    <source>
        <strain evidence="2 3">S4</strain>
    </source>
</reference>
<comment type="caution">
    <text evidence="2">The sequence shown here is derived from an EMBL/GenBank/DDBJ whole genome shotgun (WGS) entry which is preliminary data.</text>
</comment>
<dbReference type="Gene3D" id="3.40.630.30">
    <property type="match status" value="1"/>
</dbReference>
<dbReference type="PROSITE" id="PS51186">
    <property type="entry name" value="GNAT"/>
    <property type="match status" value="1"/>
</dbReference>
<dbReference type="GO" id="GO:1905502">
    <property type="term" value="F:acetyl-CoA binding"/>
    <property type="evidence" value="ECO:0007669"/>
    <property type="project" value="TreeGrafter"/>
</dbReference>
<dbReference type="Pfam" id="PF13508">
    <property type="entry name" value="Acetyltransf_7"/>
    <property type="match status" value="1"/>
</dbReference>
<dbReference type="EMBL" id="MCFG01000258">
    <property type="protein sequence ID" value="ORX77239.1"/>
    <property type="molecule type" value="Genomic_DNA"/>
</dbReference>
<gene>
    <name evidence="2" type="ORF">BCR32DRAFT_270782</name>
</gene>
<accession>A0A1Y1WUK3</accession>
<dbReference type="AlphaFoldDB" id="A0A1Y1WUK3"/>
<evidence type="ECO:0000313" key="2">
    <source>
        <dbReference type="EMBL" id="ORX77239.1"/>
    </source>
</evidence>
<evidence type="ECO:0000313" key="3">
    <source>
        <dbReference type="Proteomes" id="UP000193944"/>
    </source>
</evidence>
<sequence>MLKESNIKQCTIALLHDTPLPSSQTLFKSFHLVNQEWPLTNSGALLQRLRLIGSSQILWETTNNKNDNNKDIKNNLENENIHNSKEITGNNSSILIFNKPIQNSKKTDFQIIYKNIPINQISCCFPFSVVAYLEETKNSLSNHNENIDNIKIIGHSRWALAKPLFSKTNNANNTQVLMDSLVVDKEYRNYGIGKAILLYGEEILKRMKVNQIYLQTKHAENFYLKYGYEKSKIIPIIKIEKKIYDNIPLDDKEIDKIIEIELSSKKELKPRPFNFSNAVWMEKNL</sequence>
<dbReference type="Proteomes" id="UP000193944">
    <property type="component" value="Unassembled WGS sequence"/>
</dbReference>